<dbReference type="Pfam" id="PF00188">
    <property type="entry name" value="CAP"/>
    <property type="match status" value="1"/>
</dbReference>
<dbReference type="InterPro" id="IPR029410">
    <property type="entry name" value="CAP_assoc"/>
</dbReference>
<dbReference type="EMBL" id="JBHLTR010000006">
    <property type="protein sequence ID" value="MFC0558734.1"/>
    <property type="molecule type" value="Genomic_DNA"/>
</dbReference>
<organism evidence="3 4">
    <name type="scientific">Halalkalibacter alkalisediminis</name>
    <dbReference type="NCBI Taxonomy" id="935616"/>
    <lineage>
        <taxon>Bacteria</taxon>
        <taxon>Bacillati</taxon>
        <taxon>Bacillota</taxon>
        <taxon>Bacilli</taxon>
        <taxon>Bacillales</taxon>
        <taxon>Bacillaceae</taxon>
        <taxon>Halalkalibacter</taxon>
    </lineage>
</organism>
<keyword evidence="4" id="KW-1185">Reference proteome</keyword>
<dbReference type="Proteomes" id="UP001589833">
    <property type="component" value="Unassembled WGS sequence"/>
</dbReference>
<dbReference type="Pfam" id="PF14504">
    <property type="entry name" value="CAP_assoc_N"/>
    <property type="match status" value="1"/>
</dbReference>
<sequence length="360" mass="41726">MKKSHLFLGSLIIMLAFVTFEKLYEQQIHHWFQQPIETEQSEDEIESVEEVAVIVNEIKEQQSPILAKHEQFLGLSANEIKNEFGEPTRIDLSAYGYDWWIYSLSKDSYMQIGMEDEEVVTVFLTGVIREGTFSLGQSYEEINEELDFQNYVDVRTSDGGVYQFELTSDDVKMRPLAKVDGNWIQFYFDTYTNELSSIRMTKDDVLVRQRPYSVSYIGAAPERPSFSAEEWAKIEAGNARQIFDYTNVIRSRHNLEAFIWEGEVAEIAYQHSKDMSENNYFSHTSPTYGEVLDRFKKGDVPFRLAGENIAAKYIDGIASVEGWLNSEGHRVNLLHEEFTHLGVGVFQEHYTQNFMTPWQL</sequence>
<comment type="caution">
    <text evidence="3">The sequence shown here is derived from an EMBL/GenBank/DDBJ whole genome shotgun (WGS) entry which is preliminary data.</text>
</comment>
<evidence type="ECO:0000259" key="1">
    <source>
        <dbReference type="Pfam" id="PF00188"/>
    </source>
</evidence>
<gene>
    <name evidence="3" type="ORF">ACFFH4_06685</name>
</gene>
<dbReference type="SUPFAM" id="SSF55797">
    <property type="entry name" value="PR-1-like"/>
    <property type="match status" value="1"/>
</dbReference>
<dbReference type="PANTHER" id="PTHR31157">
    <property type="entry name" value="SCP DOMAIN-CONTAINING PROTEIN"/>
    <property type="match status" value="1"/>
</dbReference>
<dbReference type="InterPro" id="IPR014044">
    <property type="entry name" value="CAP_dom"/>
</dbReference>
<protein>
    <submittedName>
        <fullName evidence="3">CAP domain-containing protein</fullName>
    </submittedName>
</protein>
<name>A0ABV6ND97_9BACI</name>
<dbReference type="RefSeq" id="WP_273839709.1">
    <property type="nucleotide sequence ID" value="NZ_JAQQWT010000001.1"/>
</dbReference>
<evidence type="ECO:0000313" key="3">
    <source>
        <dbReference type="EMBL" id="MFC0558734.1"/>
    </source>
</evidence>
<dbReference type="Gene3D" id="3.40.33.10">
    <property type="entry name" value="CAP"/>
    <property type="match status" value="1"/>
</dbReference>
<dbReference type="CDD" id="cd05379">
    <property type="entry name" value="CAP_bacterial"/>
    <property type="match status" value="1"/>
</dbReference>
<dbReference type="PANTHER" id="PTHR31157:SF26">
    <property type="entry name" value="SCP-LIKE EXTRACELLULAR PROTEIN"/>
    <property type="match status" value="1"/>
</dbReference>
<feature type="domain" description="CAP-associated" evidence="2">
    <location>
        <begin position="73"/>
        <end position="212"/>
    </location>
</feature>
<evidence type="ECO:0000259" key="2">
    <source>
        <dbReference type="Pfam" id="PF14504"/>
    </source>
</evidence>
<evidence type="ECO:0000313" key="4">
    <source>
        <dbReference type="Proteomes" id="UP001589833"/>
    </source>
</evidence>
<feature type="domain" description="SCP" evidence="1">
    <location>
        <begin position="244"/>
        <end position="348"/>
    </location>
</feature>
<dbReference type="InterPro" id="IPR035940">
    <property type="entry name" value="CAP_sf"/>
</dbReference>
<proteinExistence type="predicted"/>
<reference evidence="3 4" key="1">
    <citation type="submission" date="2024-09" db="EMBL/GenBank/DDBJ databases">
        <authorList>
            <person name="Sun Q."/>
            <person name="Mori K."/>
        </authorList>
    </citation>
    <scope>NUCLEOTIDE SEQUENCE [LARGE SCALE GENOMIC DNA]</scope>
    <source>
        <strain evidence="3 4">NCAIM B.02301</strain>
    </source>
</reference>
<accession>A0ABV6ND97</accession>